<dbReference type="PRINTS" id="PR00193">
    <property type="entry name" value="MYOSINHEAVY"/>
</dbReference>
<dbReference type="EC" id="2.7.11.1" evidence="5"/>
<feature type="region of interest" description="Actin-binding" evidence="26">
    <location>
        <begin position="1640"/>
        <end position="1662"/>
    </location>
</feature>
<keyword evidence="6" id="KW-0723">Serine/threonine-protein kinase</keyword>
<evidence type="ECO:0000256" key="15">
    <source>
        <dbReference type="ARBA" id="ARBA00022840"/>
    </source>
</evidence>
<dbReference type="Proteomes" id="UP000327157">
    <property type="component" value="Chromosome 8"/>
</dbReference>
<evidence type="ECO:0000259" key="30">
    <source>
        <dbReference type="PROSITE" id="PS50011"/>
    </source>
</evidence>
<name>A0A5N5HNJ3_9ROSA</name>
<dbReference type="PROSITE" id="PS51844">
    <property type="entry name" value="SH3_LIKE"/>
    <property type="match status" value="1"/>
</dbReference>
<dbReference type="GO" id="GO:0030048">
    <property type="term" value="P:actin filament-based movement"/>
    <property type="evidence" value="ECO:0007669"/>
    <property type="project" value="UniProtKB-ARBA"/>
</dbReference>
<protein>
    <recommendedName>
        <fullName evidence="5">non-specific serine/threonine protein kinase</fullName>
        <ecNumber evidence="5">2.7.11.1</ecNumber>
    </recommendedName>
</protein>
<evidence type="ECO:0000256" key="14">
    <source>
        <dbReference type="ARBA" id="ARBA00022777"/>
    </source>
</evidence>
<dbReference type="GO" id="GO:0005524">
    <property type="term" value="F:ATP binding"/>
    <property type="evidence" value="ECO:0007669"/>
    <property type="project" value="UniProtKB-UniRule"/>
</dbReference>
<feature type="binding site" evidence="27">
    <location>
        <position position="686"/>
    </location>
    <ligand>
        <name>ATP</name>
        <dbReference type="ChEBI" id="CHEBI:30616"/>
    </ligand>
</feature>
<keyword evidence="10" id="KW-0812">Transmembrane</keyword>
<dbReference type="InterPro" id="IPR008271">
    <property type="entry name" value="Ser/Thr_kinase_AS"/>
</dbReference>
<evidence type="ECO:0000256" key="17">
    <source>
        <dbReference type="ARBA" id="ARBA00022989"/>
    </source>
</evidence>
<keyword evidence="13 26" id="KW-0547">Nucleotide-binding</keyword>
<dbReference type="SUPFAM" id="SSF52047">
    <property type="entry name" value="RNI-like"/>
    <property type="match status" value="1"/>
</dbReference>
<feature type="signal peptide" evidence="29">
    <location>
        <begin position="1"/>
        <end position="30"/>
    </location>
</feature>
<dbReference type="PANTHER" id="PTHR13140:SF781">
    <property type="entry name" value="MYOSIN-15"/>
    <property type="match status" value="1"/>
</dbReference>
<dbReference type="Gene3D" id="1.10.510.10">
    <property type="entry name" value="Transferase(Phosphotransferase) domain 1"/>
    <property type="match status" value="1"/>
</dbReference>
<evidence type="ECO:0000259" key="32">
    <source>
        <dbReference type="PROSITE" id="PS51456"/>
    </source>
</evidence>
<dbReference type="Pfam" id="PF01843">
    <property type="entry name" value="DIL"/>
    <property type="match status" value="1"/>
</dbReference>
<evidence type="ECO:0000256" key="3">
    <source>
        <dbReference type="ARBA" id="ARBA00008049"/>
    </source>
</evidence>
<keyword evidence="7" id="KW-0716">Sensory transduction</keyword>
<dbReference type="InterPro" id="IPR037975">
    <property type="entry name" value="MyosinXI_CBD"/>
</dbReference>
<dbReference type="InterPro" id="IPR000048">
    <property type="entry name" value="IQ_motif_EF-hand-BS"/>
</dbReference>
<dbReference type="Pfam" id="PF00560">
    <property type="entry name" value="LRR_1"/>
    <property type="match status" value="7"/>
</dbReference>
<evidence type="ECO:0000256" key="8">
    <source>
        <dbReference type="ARBA" id="ARBA00022614"/>
    </source>
</evidence>
<keyword evidence="22 26" id="KW-0505">Motor protein</keyword>
<dbReference type="PROSITE" id="PS51450">
    <property type="entry name" value="LRR"/>
    <property type="match status" value="1"/>
</dbReference>
<dbReference type="GO" id="GO:0016459">
    <property type="term" value="C:myosin complex"/>
    <property type="evidence" value="ECO:0007669"/>
    <property type="project" value="UniProtKB-KW"/>
</dbReference>
<keyword evidence="11 29" id="KW-0732">Signal</keyword>
<evidence type="ECO:0000256" key="27">
    <source>
        <dbReference type="PROSITE-ProRule" id="PRU10141"/>
    </source>
</evidence>
<evidence type="ECO:0000256" key="16">
    <source>
        <dbReference type="ARBA" id="ARBA00022860"/>
    </source>
</evidence>
<dbReference type="InterPro" id="IPR001609">
    <property type="entry name" value="Myosin_head_motor_dom-like"/>
</dbReference>
<dbReference type="FunFam" id="3.30.200.20:FF:000288">
    <property type="entry name" value="LRR receptor-like serine/threonine-protein kinase ERECTA"/>
    <property type="match status" value="1"/>
</dbReference>
<dbReference type="GO" id="GO:0016020">
    <property type="term" value="C:membrane"/>
    <property type="evidence" value="ECO:0007669"/>
    <property type="project" value="UniProtKB-SubCell"/>
</dbReference>
<evidence type="ECO:0000256" key="22">
    <source>
        <dbReference type="ARBA" id="ARBA00023175"/>
    </source>
</evidence>
<feature type="chain" id="PRO_5024367811" description="non-specific serine/threonine protein kinase" evidence="29">
    <location>
        <begin position="31"/>
        <end position="2541"/>
    </location>
</feature>
<dbReference type="InterPro" id="IPR027417">
    <property type="entry name" value="P-loop_NTPase"/>
</dbReference>
<dbReference type="GO" id="GO:0000146">
    <property type="term" value="F:microfilament motor activity"/>
    <property type="evidence" value="ECO:0007669"/>
    <property type="project" value="TreeGrafter"/>
</dbReference>
<dbReference type="PANTHER" id="PTHR13140">
    <property type="entry name" value="MYOSIN"/>
    <property type="match status" value="1"/>
</dbReference>
<comment type="subcellular location">
    <subcellularLocation>
        <location evidence="1">Membrane</location>
        <topology evidence="1">Single-pass type I membrane protein</topology>
    </subcellularLocation>
</comment>
<feature type="domain" description="Myosin motor" evidence="32">
    <location>
        <begin position="1087"/>
        <end position="1759"/>
    </location>
</feature>
<dbReference type="GO" id="GO:0090567">
    <property type="term" value="P:reproductive shoot system development"/>
    <property type="evidence" value="ECO:0007669"/>
    <property type="project" value="UniProtKB-ARBA"/>
</dbReference>
<dbReference type="GO" id="GO:0004674">
    <property type="term" value="F:protein serine/threonine kinase activity"/>
    <property type="evidence" value="ECO:0007669"/>
    <property type="project" value="UniProtKB-KW"/>
</dbReference>
<evidence type="ECO:0000256" key="20">
    <source>
        <dbReference type="ARBA" id="ARBA00023136"/>
    </source>
</evidence>
<dbReference type="GO" id="GO:0010103">
    <property type="term" value="P:stomatal complex morphogenesis"/>
    <property type="evidence" value="ECO:0007669"/>
    <property type="project" value="UniProtKB-ARBA"/>
</dbReference>
<comment type="similarity">
    <text evidence="2">In the C-terminal section; belongs to the TRAFAC class myosin-kinesin ATPase superfamily. Myosin family.</text>
</comment>
<dbReference type="Gene3D" id="3.80.10.10">
    <property type="entry name" value="Ribonuclease Inhibitor"/>
    <property type="match status" value="3"/>
</dbReference>
<dbReference type="PROSITE" id="PS50011">
    <property type="entry name" value="PROTEIN_KINASE_DOM"/>
    <property type="match status" value="1"/>
</dbReference>
<dbReference type="GO" id="GO:0051015">
    <property type="term" value="F:actin filament binding"/>
    <property type="evidence" value="ECO:0007669"/>
    <property type="project" value="TreeGrafter"/>
</dbReference>
<dbReference type="SUPFAM" id="SSF56112">
    <property type="entry name" value="Protein kinase-like (PK-like)"/>
    <property type="match status" value="1"/>
</dbReference>
<dbReference type="FunFam" id="1.10.510.10:FF:000290">
    <property type="entry name" value="LRR receptor-like serine/threonine-protein kinase ERECTA"/>
    <property type="match status" value="1"/>
</dbReference>
<reference evidence="34 35" key="1">
    <citation type="submission" date="2019-09" db="EMBL/GenBank/DDBJ databases">
        <authorList>
            <person name="Ou C."/>
        </authorList>
    </citation>
    <scope>NUCLEOTIDE SEQUENCE [LARGE SCALE GENOMIC DNA]</scope>
    <source>
        <strain evidence="34">S2</strain>
        <tissue evidence="34">Leaf</tissue>
    </source>
</reference>
<dbReference type="PROSITE" id="PS51126">
    <property type="entry name" value="DILUTE"/>
    <property type="match status" value="1"/>
</dbReference>
<evidence type="ECO:0000256" key="24">
    <source>
        <dbReference type="ARBA" id="ARBA00023203"/>
    </source>
</evidence>
<comment type="caution">
    <text evidence="34">The sequence shown here is derived from an EMBL/GenBank/DDBJ whole genome shotgun (WGS) entry which is preliminary data.</text>
</comment>
<dbReference type="Pfam" id="PF00063">
    <property type="entry name" value="Myosin_head"/>
    <property type="match status" value="1"/>
</dbReference>
<dbReference type="FunFam" id="3.80.10.10:FF:000107">
    <property type="entry name" value="LRR receptor-like serine/threonine-protein kinase ERL1"/>
    <property type="match status" value="1"/>
</dbReference>
<reference evidence="35" key="2">
    <citation type="submission" date="2019-10" db="EMBL/GenBank/DDBJ databases">
        <title>A de novo genome assembly of a pear dwarfing rootstock.</title>
        <authorList>
            <person name="Wang F."/>
            <person name="Wang J."/>
            <person name="Li S."/>
            <person name="Zhang Y."/>
            <person name="Fang M."/>
            <person name="Ma L."/>
            <person name="Zhao Y."/>
            <person name="Jiang S."/>
        </authorList>
    </citation>
    <scope>NUCLEOTIDE SEQUENCE [LARGE SCALE GENOMIC DNA]</scope>
</reference>
<keyword evidence="8" id="KW-0433">Leucine-rich repeat</keyword>
<dbReference type="FunFam" id="3.80.10.10:FF:000219">
    <property type="entry name" value="LRR receptor-like serine/threonine-protein kinase ERL1"/>
    <property type="match status" value="1"/>
</dbReference>
<feature type="binding site" evidence="26">
    <location>
        <begin position="1181"/>
        <end position="1188"/>
    </location>
    <ligand>
        <name>ATP</name>
        <dbReference type="ChEBI" id="CHEBI:30616"/>
    </ligand>
</feature>
<dbReference type="CDD" id="cd01384">
    <property type="entry name" value="MYSc_Myo11"/>
    <property type="match status" value="1"/>
</dbReference>
<dbReference type="OrthoDB" id="6108017at2759"/>
<dbReference type="InterPro" id="IPR036018">
    <property type="entry name" value="MYSc_Myo11"/>
</dbReference>
<dbReference type="Pfam" id="PF00612">
    <property type="entry name" value="IQ"/>
    <property type="match status" value="4"/>
</dbReference>
<evidence type="ECO:0000256" key="19">
    <source>
        <dbReference type="ARBA" id="ARBA00023123"/>
    </source>
</evidence>
<dbReference type="Gene3D" id="3.30.200.20">
    <property type="entry name" value="Phosphorylase Kinase, domain 1"/>
    <property type="match status" value="1"/>
</dbReference>
<evidence type="ECO:0000256" key="5">
    <source>
        <dbReference type="ARBA" id="ARBA00012513"/>
    </source>
</evidence>
<dbReference type="Gene3D" id="3.40.850.10">
    <property type="entry name" value="Kinesin motor domain"/>
    <property type="match status" value="1"/>
</dbReference>
<dbReference type="SUPFAM" id="SSF52540">
    <property type="entry name" value="P-loop containing nucleoside triphosphate hydrolases"/>
    <property type="match status" value="2"/>
</dbReference>
<sequence length="2541" mass="285249">MRFDGRAVMAFRVEFVLLILLLGCVSFGYGDSRNDQGRTLLGIKKAFRDVDNVLYEWTDSPSLDYCVWRGVTCDNSLNVIALNLSGLNLGGEISSVIGDLETLQSIDLKGNRLSGQIPDEIGDCAALQNLDLSFNEIFGDIPFSISKLKQLENLILKNNQLIGPLPSTLSQIPNLKILDLAQNNLSGEIPRLIYWNEVLQYLGLRGNNLVGTLSPEMCQLTGLWYFDVRNNSLTGSIPQNIGNCTAFQVLDLSYNQLTGGIPFNIGFLQVATLSLQGNQLSGPIPSVIGLMQALAVLDLSCNALSGPIPPILGNLTYTEKLYLHANKLNGSIPPELGQMTKLHYLELNDNHLTGHIPPELGKLTDLYDLNVANNYLQGPIPDNLSSCTNLNSLNVHGNKLSGTIPTALQRLESMTYLNLSSNYLRGPIPIELSFIGNLDTLDISNNKLSGTIPSSLGDLEHLLKLNLSRNHLTGFIPGEFGNLRSVMEIDLSNNQLTGLIPQELSQLQNMNLLRLEHNNISGDVVSLINCFSLSVLNVSYNNLAGDVPTSKNFSRFSPDSFIGNPDLCGPWLNSRCHESRPTERATLSKPAILGIALGALVILLMILIAVCRPYNPTPFSDGSFDKPVKYSNPKLVILHMNLALHVYEDIMRMTENLSEKYIIGYGSSSTVYKCVLKNCKPVAIKKLYSQYHRCIKEFETELETVGSIKHRNLVSLQGYSLSSSGNLLFYDYMENGSLWDHLHGPFKKKKLDWTTRLQIALGAAQGLAYLHHDCSPRIIHRDIKSSNILLDKDFEAHLNDFGIAKNLCHSKTHTSTYLMGTIGYIDPEYARTSRLTEKSDVYSYGIVLLELLTGRKAVDNESNLHHLILSKTESNAVMETVDPEILPTCTDLGQVKKVFQLALLCTKRQPTDRPTMHEVTRVLASLMPSPAPPKQPTPANPPSSQLPITKVPCYVDEYANVKTPHLLNCPSMSTSDAQLFLKFGEVISQNSDVGRSLDGQCQSEKLKTPSRVSGSLKAAEIVRRGSSEMSLRRGSKVWVEDRDLAWVPAEVADWKGKQLQVVTASGKKVLALPEKLFLRDADEDEHGGVDDMTKLTYLNEPGVLYNLQRRYALNDIYTYTGSILIAVNPFTKLPHLYNVHMMEQYKGAPFGELSPHVFAVADASYRAMVNDGQSQSILVSGESGAGKTETTKLIMQYLTYVGGRAAGAGDERTVEQQVLESNPLLEAFGNARTVRNDNSSRFGKFVEIQFDASGRISGAAIRTYLLERSRVVQITDPERNYHCFYQLCASGKDAEKYKLGHPSHFHYLNQSKTYELAGVSSAEEYTKTRTAMDIVGIGREDQEAIFRTLAAILHLGNIEFSPGKEHDSSVLKDQKSNFHMQMAANLFMCDVDLLLATLSTRTIQTREGIIVKALDCSGAISSRDALAKTVYSRLFDWLVDKINTSVGQDVTSQLQIGVLDIYGFECFKDNSFEQFCINFANEKLQQHFNEHVFKMEQEEYSKEEIDWSYIEFIDNQDVLDLIEKKPVGIIALLDEACMFPKSTHQSFSTRLFQIFRAHPRLEKAKFSETDFTMSHYAGKVTYHTDTFLDKNRDYVVVEHCNLLSSSKHPFVAGLFGSLPEESSRSSYKFSSVATRFKQQLQALMETLNSTEPHYIRCVKPNSLNQPQKFENLSILHQLRCGGVLEAVRISLAGYPTRRTYAEFIDRFGLLASEFIDGSYDEKSLTEKILKKLKLENFQLGRTKVFLRAGQIGVLDFRRAGVLDNAAKCIQRQLRTFVARKDFVSKRAAAFAIQAFCRGCLARALYTLKREAAAAILIQKHVQRWLLKCAYMELYSAATVIQSNIRGFSIRQRCLHGKKHKAATLIQARWRTCKVRSAFQHHQASVVAIQCLWRQKLARRLLRRLKQEANETGALRLAKGKLEKQLEDLTWRLQLEKRLRISNEEAKSIEISKLQKVLESLSLELDASKLATINECNKNAVLQNQLELSVKEKSSLEREIIGMAELRRESAFLKSSLDALDKKNSALETELLKARSDNTDTIQKLQEFEEKCNQLQQNVKSLEEKLLVLEEENLIMRLKALSVPAKSTRHGVEKSVPEKNSGVLVPITDQKSIFESPTPTKMIAPFSHGLPESRRSKLAVERHQHQENYEFLSRCVKEDLGFKDSKPLAACIIYKCLLQWHAFESERTVIFDHIIEGINDVLKVGDENITLPYWLSNASALLCLLQRNLRPNSFPATQRSGSSVLAIRIAQGLTSPFKYIGYEDGMSHLEARYPAILFKQQLTACVEKIFGLMRDNLKKELAPLLGSCIQAPKAARKSSISPGNAPQQLPGSQWDNIIKFLDTLMSRLRGNHVPSFFIRKLITQVFSFINMSLFNSLLLRRECCTFSNGEYVKSGLAELEKWIVNTGEEYAGTSWQELNYIRQAVGFLVIHQKRKKSLDEIRQDLCPALTVRQIYRISTMYWDDKYGTQSVSNEVVAQMRENLNKDNQNLTSNSFLLDDDLSIPFSTEDIDMAIPLIDPSEIELPSFLSGYICVQFLVQPQK</sequence>
<dbReference type="Gene3D" id="1.20.120.720">
    <property type="entry name" value="Myosin VI head, motor domain, U50 subdomain"/>
    <property type="match status" value="1"/>
</dbReference>
<dbReference type="Pfam" id="PF00069">
    <property type="entry name" value="Pkinase"/>
    <property type="match status" value="1"/>
</dbReference>
<dbReference type="SMART" id="SM00220">
    <property type="entry name" value="S_TKc"/>
    <property type="match status" value="1"/>
</dbReference>
<accession>A0A5N5HNJ3</accession>
<dbReference type="PROSITE" id="PS00108">
    <property type="entry name" value="PROTEIN_KINASE_ST"/>
    <property type="match status" value="1"/>
</dbReference>
<evidence type="ECO:0000256" key="23">
    <source>
        <dbReference type="ARBA" id="ARBA00023180"/>
    </source>
</evidence>
<evidence type="ECO:0000256" key="9">
    <source>
        <dbReference type="ARBA" id="ARBA00022679"/>
    </source>
</evidence>
<evidence type="ECO:0000256" key="21">
    <source>
        <dbReference type="ARBA" id="ARBA00023170"/>
    </source>
</evidence>
<dbReference type="CDD" id="cd14066">
    <property type="entry name" value="STKc_IRAK"/>
    <property type="match status" value="1"/>
</dbReference>
<evidence type="ECO:0000256" key="1">
    <source>
        <dbReference type="ARBA" id="ARBA00004479"/>
    </source>
</evidence>
<dbReference type="EMBL" id="SMOL01000148">
    <property type="protein sequence ID" value="KAB2627801.1"/>
    <property type="molecule type" value="Genomic_DNA"/>
</dbReference>
<dbReference type="PROSITE" id="PS50096">
    <property type="entry name" value="IQ"/>
    <property type="match status" value="4"/>
</dbReference>
<dbReference type="Gene3D" id="1.20.5.190">
    <property type="match status" value="3"/>
</dbReference>
<feature type="domain" description="Protein kinase" evidence="30">
    <location>
        <begin position="657"/>
        <end position="927"/>
    </location>
</feature>
<dbReference type="InterPro" id="IPR000719">
    <property type="entry name" value="Prot_kinase_dom"/>
</dbReference>
<keyword evidence="17" id="KW-1133">Transmembrane helix</keyword>
<evidence type="ECO:0000256" key="18">
    <source>
        <dbReference type="ARBA" id="ARBA00023054"/>
    </source>
</evidence>
<keyword evidence="20" id="KW-0472">Membrane</keyword>
<keyword evidence="21" id="KW-0675">Receptor</keyword>
<comment type="similarity">
    <text evidence="4">Belongs to the protein kinase superfamily. Ser/Thr protein kinase family.</text>
</comment>
<keyword evidence="35" id="KW-1185">Reference proteome</keyword>
<dbReference type="InterPro" id="IPR001611">
    <property type="entry name" value="Leu-rich_rpt"/>
</dbReference>
<keyword evidence="25" id="KW-0844">Vision</keyword>
<dbReference type="Gene3D" id="6.20.240.20">
    <property type="match status" value="1"/>
</dbReference>
<keyword evidence="19 26" id="KW-0518">Myosin</keyword>
<dbReference type="InterPro" id="IPR002710">
    <property type="entry name" value="Dilute_dom"/>
</dbReference>
<dbReference type="InterPro" id="IPR032675">
    <property type="entry name" value="LRR_dom_sf"/>
</dbReference>
<dbReference type="Pfam" id="PF13855">
    <property type="entry name" value="LRR_8"/>
    <property type="match status" value="2"/>
</dbReference>
<dbReference type="CDD" id="cd15475">
    <property type="entry name" value="MyosinXI_CBD"/>
    <property type="match status" value="1"/>
</dbReference>
<dbReference type="CDD" id="cd23767">
    <property type="entry name" value="IQCD"/>
    <property type="match status" value="1"/>
</dbReference>
<keyword evidence="18 28" id="KW-0175">Coiled coil</keyword>
<dbReference type="InterPro" id="IPR004009">
    <property type="entry name" value="SH3_Myosin"/>
</dbReference>
<keyword evidence="24 26" id="KW-0009">Actin-binding</keyword>
<dbReference type="InterPro" id="IPR017441">
    <property type="entry name" value="Protein_kinase_ATP_BS"/>
</dbReference>
<evidence type="ECO:0000256" key="11">
    <source>
        <dbReference type="ARBA" id="ARBA00022729"/>
    </source>
</evidence>
<keyword evidence="9" id="KW-0808">Transferase</keyword>
<evidence type="ECO:0000313" key="34">
    <source>
        <dbReference type="EMBL" id="KAB2627801.1"/>
    </source>
</evidence>
<feature type="domain" description="Myosin N-terminal SH3-like" evidence="33">
    <location>
        <begin position="1032"/>
        <end position="1081"/>
    </location>
</feature>
<feature type="domain" description="Dilute" evidence="31">
    <location>
        <begin position="2191"/>
        <end position="2484"/>
    </location>
</feature>
<dbReference type="PROSITE" id="PS00107">
    <property type="entry name" value="PROTEIN_KINASE_ATP"/>
    <property type="match status" value="1"/>
</dbReference>
<dbReference type="SMART" id="SM00369">
    <property type="entry name" value="LRR_TYP"/>
    <property type="match status" value="7"/>
</dbReference>
<organism evidence="34 35">
    <name type="scientific">Pyrus ussuriensis x Pyrus communis</name>
    <dbReference type="NCBI Taxonomy" id="2448454"/>
    <lineage>
        <taxon>Eukaryota</taxon>
        <taxon>Viridiplantae</taxon>
        <taxon>Streptophyta</taxon>
        <taxon>Embryophyta</taxon>
        <taxon>Tracheophyta</taxon>
        <taxon>Spermatophyta</taxon>
        <taxon>Magnoliopsida</taxon>
        <taxon>eudicotyledons</taxon>
        <taxon>Gunneridae</taxon>
        <taxon>Pentapetalae</taxon>
        <taxon>rosids</taxon>
        <taxon>fabids</taxon>
        <taxon>Rosales</taxon>
        <taxon>Rosaceae</taxon>
        <taxon>Amygdaloideae</taxon>
        <taxon>Maleae</taxon>
        <taxon>Pyrus</taxon>
    </lineage>
</organism>
<dbReference type="Pfam" id="PF08263">
    <property type="entry name" value="LRRNT_2"/>
    <property type="match status" value="1"/>
</dbReference>
<feature type="coiled-coil region" evidence="28">
    <location>
        <begin position="1950"/>
        <end position="2078"/>
    </location>
</feature>
<dbReference type="Gene3D" id="1.10.10.820">
    <property type="match status" value="1"/>
</dbReference>
<evidence type="ECO:0000259" key="31">
    <source>
        <dbReference type="PROSITE" id="PS51126"/>
    </source>
</evidence>
<evidence type="ECO:0000256" key="29">
    <source>
        <dbReference type="SAM" id="SignalP"/>
    </source>
</evidence>
<keyword evidence="16" id="KW-0112">Calmodulin-binding</keyword>
<keyword evidence="12" id="KW-0677">Repeat</keyword>
<gene>
    <name evidence="34" type="ORF">D8674_032596</name>
</gene>
<dbReference type="GO" id="GO:0005516">
    <property type="term" value="F:calmodulin binding"/>
    <property type="evidence" value="ECO:0007669"/>
    <property type="project" value="UniProtKB-KW"/>
</dbReference>
<dbReference type="FunFam" id="1.10.10.820:FF:000001">
    <property type="entry name" value="Myosin heavy chain"/>
    <property type="match status" value="1"/>
</dbReference>
<evidence type="ECO:0000259" key="33">
    <source>
        <dbReference type="PROSITE" id="PS51844"/>
    </source>
</evidence>
<keyword evidence="15 26" id="KW-0067">ATP-binding</keyword>
<keyword evidence="14" id="KW-0418">Kinase</keyword>
<dbReference type="SMART" id="SM01132">
    <property type="entry name" value="DIL"/>
    <property type="match status" value="1"/>
</dbReference>
<evidence type="ECO:0000256" key="10">
    <source>
        <dbReference type="ARBA" id="ARBA00022692"/>
    </source>
</evidence>
<dbReference type="SMART" id="SM00242">
    <property type="entry name" value="MYSc"/>
    <property type="match status" value="1"/>
</dbReference>
<evidence type="ECO:0000256" key="7">
    <source>
        <dbReference type="ARBA" id="ARBA00022606"/>
    </source>
</evidence>
<dbReference type="InterPro" id="IPR003591">
    <property type="entry name" value="Leu-rich_rpt_typical-subtyp"/>
</dbReference>
<proteinExistence type="inferred from homology"/>
<comment type="similarity">
    <text evidence="3">Belongs to the TRAFAC class myosin-kinesin ATPase superfamily. Myosin family. Plant myosin class XI subfamily.</text>
</comment>
<dbReference type="GO" id="GO:0005737">
    <property type="term" value="C:cytoplasm"/>
    <property type="evidence" value="ECO:0007669"/>
    <property type="project" value="TreeGrafter"/>
</dbReference>
<evidence type="ECO:0000256" key="4">
    <source>
        <dbReference type="ARBA" id="ARBA00008684"/>
    </source>
</evidence>
<evidence type="ECO:0000256" key="2">
    <source>
        <dbReference type="ARBA" id="ARBA00006998"/>
    </source>
</evidence>
<dbReference type="GO" id="GO:0048827">
    <property type="term" value="P:phyllome development"/>
    <property type="evidence" value="ECO:0007669"/>
    <property type="project" value="UniProtKB-ARBA"/>
</dbReference>
<dbReference type="InterPro" id="IPR036961">
    <property type="entry name" value="Kinesin_motor_dom_sf"/>
</dbReference>
<dbReference type="SMART" id="SM00015">
    <property type="entry name" value="IQ"/>
    <property type="match status" value="6"/>
</dbReference>
<dbReference type="PROSITE" id="PS51456">
    <property type="entry name" value="MYOSIN_MOTOR"/>
    <property type="match status" value="1"/>
</dbReference>
<dbReference type="FunFam" id="3.80.10.10:FF:000077">
    <property type="entry name" value="LRR receptor-like serine/threonine-protein kinase ERL1"/>
    <property type="match status" value="1"/>
</dbReference>
<evidence type="ECO:0000256" key="25">
    <source>
        <dbReference type="ARBA" id="ARBA00023305"/>
    </source>
</evidence>
<dbReference type="InterPro" id="IPR011009">
    <property type="entry name" value="Kinase-like_dom_sf"/>
</dbReference>
<evidence type="ECO:0000256" key="12">
    <source>
        <dbReference type="ARBA" id="ARBA00022737"/>
    </source>
</evidence>
<evidence type="ECO:0000313" key="35">
    <source>
        <dbReference type="Proteomes" id="UP000327157"/>
    </source>
</evidence>
<evidence type="ECO:0000256" key="28">
    <source>
        <dbReference type="SAM" id="Coils"/>
    </source>
</evidence>
<keyword evidence="23" id="KW-0325">Glycoprotein</keyword>
<reference evidence="34 35" key="3">
    <citation type="submission" date="2019-11" db="EMBL/GenBank/DDBJ databases">
        <title>A de novo genome assembly of a pear dwarfing rootstock.</title>
        <authorList>
            <person name="Wang F."/>
            <person name="Wang J."/>
            <person name="Li S."/>
            <person name="Zhang Y."/>
            <person name="Fang M."/>
            <person name="Ma L."/>
            <person name="Zhao Y."/>
            <person name="Jiang S."/>
        </authorList>
    </citation>
    <scope>NUCLEOTIDE SEQUENCE [LARGE SCALE GENOMIC DNA]</scope>
    <source>
        <strain evidence="34">S2</strain>
        <tissue evidence="34">Leaf</tissue>
    </source>
</reference>
<evidence type="ECO:0000256" key="26">
    <source>
        <dbReference type="PROSITE-ProRule" id="PRU00782"/>
    </source>
</evidence>
<dbReference type="GO" id="GO:0007015">
    <property type="term" value="P:actin filament organization"/>
    <property type="evidence" value="ECO:0007669"/>
    <property type="project" value="InterPro"/>
</dbReference>
<dbReference type="Gene3D" id="1.20.58.530">
    <property type="match status" value="1"/>
</dbReference>
<dbReference type="InterPro" id="IPR013210">
    <property type="entry name" value="LRR_N_plant-typ"/>
</dbReference>
<evidence type="ECO:0000256" key="6">
    <source>
        <dbReference type="ARBA" id="ARBA00022527"/>
    </source>
</evidence>
<dbReference type="SUPFAM" id="SSF52058">
    <property type="entry name" value="L domain-like"/>
    <property type="match status" value="1"/>
</dbReference>
<evidence type="ECO:0000256" key="13">
    <source>
        <dbReference type="ARBA" id="ARBA00022741"/>
    </source>
</evidence>